<dbReference type="EMBL" id="KE525309">
    <property type="protein sequence ID" value="KFB45896.1"/>
    <property type="molecule type" value="Genomic_DNA"/>
</dbReference>
<dbReference type="Proteomes" id="UP000030765">
    <property type="component" value="Unassembled WGS sequence"/>
</dbReference>
<evidence type="ECO:0000313" key="2">
    <source>
        <dbReference type="EMBL" id="KFB45896.1"/>
    </source>
</evidence>
<protein>
    <submittedName>
        <fullName evidence="2 3">Rab GTPase-activating protein 1-like, isoform 10-like isoform X2</fullName>
    </submittedName>
</protein>
<reference evidence="2 4" key="1">
    <citation type="journal article" date="2014" name="BMC Genomics">
        <title>Genome sequence of Anopheles sinensis provides insight into genetics basis of mosquito competence for malaria parasites.</title>
        <authorList>
            <person name="Zhou D."/>
            <person name="Zhang D."/>
            <person name="Ding G."/>
            <person name="Shi L."/>
            <person name="Hou Q."/>
            <person name="Ye Y."/>
            <person name="Xu Y."/>
            <person name="Zhou H."/>
            <person name="Xiong C."/>
            <person name="Li S."/>
            <person name="Yu J."/>
            <person name="Hong S."/>
            <person name="Yu X."/>
            <person name="Zou P."/>
            <person name="Chen C."/>
            <person name="Chang X."/>
            <person name="Wang W."/>
            <person name="Lv Y."/>
            <person name="Sun Y."/>
            <person name="Ma L."/>
            <person name="Shen B."/>
            <person name="Zhu C."/>
        </authorList>
    </citation>
    <scope>NUCLEOTIDE SEQUENCE [LARGE SCALE GENOMIC DNA]</scope>
</reference>
<dbReference type="EMBL" id="ATLV01020898">
    <property type="status" value="NOT_ANNOTATED_CDS"/>
    <property type="molecule type" value="Genomic_DNA"/>
</dbReference>
<gene>
    <name evidence="2" type="ORF">ZHAS_00013859</name>
</gene>
<dbReference type="VEuPathDB" id="VectorBase:ASIC013859"/>
<accession>A0A084W6Q2</accession>
<feature type="region of interest" description="Disordered" evidence="1">
    <location>
        <begin position="1"/>
        <end position="29"/>
    </location>
</feature>
<sequence length="84" mass="9554">MSHHSEADVSDNPFRCVPATKRQQPPADLTARRTFFSAAHPHPAPPVSLQRDNLGFRKWKTVDTRDTGGVQKIMRRMLVTRCNN</sequence>
<dbReference type="EnsemblMetazoa" id="ASIC013859-RA">
    <property type="protein sequence ID" value="ASIC013859-PA"/>
    <property type="gene ID" value="ASIC013859"/>
</dbReference>
<keyword evidence="4" id="KW-1185">Reference proteome</keyword>
<evidence type="ECO:0000313" key="3">
    <source>
        <dbReference type="EnsemblMetazoa" id="ASIC013859-PA"/>
    </source>
</evidence>
<reference evidence="3" key="2">
    <citation type="submission" date="2020-05" db="UniProtKB">
        <authorList>
            <consortium name="EnsemblMetazoa"/>
        </authorList>
    </citation>
    <scope>IDENTIFICATION</scope>
</reference>
<evidence type="ECO:0000256" key="1">
    <source>
        <dbReference type="SAM" id="MobiDB-lite"/>
    </source>
</evidence>
<name>A0A084W6Q2_ANOSI</name>
<proteinExistence type="predicted"/>
<dbReference type="AlphaFoldDB" id="A0A084W6Q2"/>
<evidence type="ECO:0000313" key="4">
    <source>
        <dbReference type="Proteomes" id="UP000030765"/>
    </source>
</evidence>
<organism evidence="2">
    <name type="scientific">Anopheles sinensis</name>
    <name type="common">Mosquito</name>
    <dbReference type="NCBI Taxonomy" id="74873"/>
    <lineage>
        <taxon>Eukaryota</taxon>
        <taxon>Metazoa</taxon>
        <taxon>Ecdysozoa</taxon>
        <taxon>Arthropoda</taxon>
        <taxon>Hexapoda</taxon>
        <taxon>Insecta</taxon>
        <taxon>Pterygota</taxon>
        <taxon>Neoptera</taxon>
        <taxon>Endopterygota</taxon>
        <taxon>Diptera</taxon>
        <taxon>Nematocera</taxon>
        <taxon>Culicoidea</taxon>
        <taxon>Culicidae</taxon>
        <taxon>Anophelinae</taxon>
        <taxon>Anopheles</taxon>
    </lineage>
</organism>